<proteinExistence type="predicted"/>
<reference evidence="1 2" key="1">
    <citation type="submission" date="2020-04" db="EMBL/GenBank/DDBJ databases">
        <title>Genome sequencing of novel species.</title>
        <authorList>
            <person name="Heo J."/>
            <person name="Kim S.-J."/>
            <person name="Kim J.-S."/>
            <person name="Hong S.-B."/>
            <person name="Kwon S.-W."/>
        </authorList>
    </citation>
    <scope>NUCLEOTIDE SEQUENCE [LARGE SCALE GENOMIC DNA]</scope>
    <source>
        <strain evidence="1 2">GN2-R2</strain>
    </source>
</reference>
<sequence>MPLLDALSTLLSRASRALGLESVDSFPPGHRHARTRWDKSWFDIPSDLKPDAIERALCEAIANTPAAFAHIDHPTPRMQRTLLGAIHARMRRGAGAQAAPTDLVAMLLDAYASPHTQEALPGLRAAIEATDGYDPSMRSAQLAAFLADMPAAFDVIDAAGERGDGPTGAGAG</sequence>
<accession>A0A7Z2W1I7</accession>
<dbReference type="Proteomes" id="UP000502415">
    <property type="component" value="Chromosome"/>
</dbReference>
<evidence type="ECO:0000313" key="1">
    <source>
        <dbReference type="EMBL" id="QJE02690.1"/>
    </source>
</evidence>
<organism evidence="1 2">
    <name type="scientific">Massilia forsythiae</name>
    <dbReference type="NCBI Taxonomy" id="2728020"/>
    <lineage>
        <taxon>Bacteria</taxon>
        <taxon>Pseudomonadati</taxon>
        <taxon>Pseudomonadota</taxon>
        <taxon>Betaproteobacteria</taxon>
        <taxon>Burkholderiales</taxon>
        <taxon>Oxalobacteraceae</taxon>
        <taxon>Telluria group</taxon>
        <taxon>Massilia</taxon>
    </lineage>
</organism>
<dbReference type="KEGG" id="mfy:HH212_23950"/>
<dbReference type="EMBL" id="CP051685">
    <property type="protein sequence ID" value="QJE02690.1"/>
    <property type="molecule type" value="Genomic_DNA"/>
</dbReference>
<evidence type="ECO:0000313" key="2">
    <source>
        <dbReference type="Proteomes" id="UP000502415"/>
    </source>
</evidence>
<name>A0A7Z2W1I7_9BURK</name>
<protein>
    <submittedName>
        <fullName evidence="1">Uncharacterized protein</fullName>
    </submittedName>
</protein>
<dbReference type="RefSeq" id="WP_170204772.1">
    <property type="nucleotide sequence ID" value="NZ_CP051685.1"/>
</dbReference>
<gene>
    <name evidence="1" type="ORF">HH212_23950</name>
</gene>
<keyword evidence="2" id="KW-1185">Reference proteome</keyword>
<dbReference type="AlphaFoldDB" id="A0A7Z2W1I7"/>